<reference evidence="2" key="1">
    <citation type="submission" date="2022-01" db="EMBL/GenBank/DDBJ databases">
        <authorList>
            <person name="Braso-Vives M."/>
        </authorList>
    </citation>
    <scope>NUCLEOTIDE SEQUENCE</scope>
</reference>
<accession>A0A8K0E578</accession>
<evidence type="ECO:0000256" key="1">
    <source>
        <dbReference type="SAM" id="MobiDB-lite"/>
    </source>
</evidence>
<name>A0A8K0E578_BRALA</name>
<sequence>MSSNDGYLADTECQHRPQGPYRPWYDPGYTADIDSSVGNGILDDLKIRNMGSPSPYSDYSCPSSTTSSPAHNSIQTSNNSPACTDASTESCTEHHTPGGQLIHNSPARSDSESDASKESSLLLGGEVGDPQDGQRWTGKMDSDGMEVSLTTMRLGTIMTPPTFQHPGPQKRKLHASHNPTTQNRPQPVRDPNQMT</sequence>
<proteinExistence type="predicted"/>
<protein>
    <submittedName>
        <fullName evidence="2">Hypp6813 protein</fullName>
    </submittedName>
</protein>
<gene>
    <name evidence="2" type="primary">Hypp6813</name>
    <name evidence="2" type="ORF">BLAG_LOCUS5825</name>
</gene>
<feature type="compositionally biased region" description="Polar residues" evidence="1">
    <location>
        <begin position="70"/>
        <end position="90"/>
    </location>
</feature>
<evidence type="ECO:0000313" key="3">
    <source>
        <dbReference type="Proteomes" id="UP000838412"/>
    </source>
</evidence>
<keyword evidence="3" id="KW-1185">Reference proteome</keyword>
<feature type="compositionally biased region" description="Low complexity" evidence="1">
    <location>
        <begin position="52"/>
        <end position="69"/>
    </location>
</feature>
<dbReference type="AlphaFoldDB" id="A0A8K0E578"/>
<feature type="region of interest" description="Disordered" evidence="1">
    <location>
        <begin position="1"/>
        <end position="195"/>
    </location>
</feature>
<dbReference type="EMBL" id="OV696697">
    <property type="protein sequence ID" value="CAH1242536.1"/>
    <property type="molecule type" value="Genomic_DNA"/>
</dbReference>
<dbReference type="Proteomes" id="UP000838412">
    <property type="component" value="Chromosome 12"/>
</dbReference>
<evidence type="ECO:0000313" key="2">
    <source>
        <dbReference type="EMBL" id="CAH1242536.1"/>
    </source>
</evidence>
<organism evidence="2 3">
    <name type="scientific">Branchiostoma lanceolatum</name>
    <name type="common">Common lancelet</name>
    <name type="synonym">Amphioxus lanceolatum</name>
    <dbReference type="NCBI Taxonomy" id="7740"/>
    <lineage>
        <taxon>Eukaryota</taxon>
        <taxon>Metazoa</taxon>
        <taxon>Chordata</taxon>
        <taxon>Cephalochordata</taxon>
        <taxon>Leptocardii</taxon>
        <taxon>Amphioxiformes</taxon>
        <taxon>Branchiostomatidae</taxon>
        <taxon>Branchiostoma</taxon>
    </lineage>
</organism>